<evidence type="ECO:0000259" key="3">
    <source>
        <dbReference type="Pfam" id="PF13358"/>
    </source>
</evidence>
<feature type="compositionally biased region" description="Polar residues" evidence="1">
    <location>
        <begin position="344"/>
        <end position="356"/>
    </location>
</feature>
<proteinExistence type="predicted"/>
<dbReference type="InterPro" id="IPR002492">
    <property type="entry name" value="Transposase_Tc1-like"/>
</dbReference>
<dbReference type="GO" id="GO:0006313">
    <property type="term" value="P:DNA transposition"/>
    <property type="evidence" value="ECO:0007669"/>
    <property type="project" value="InterPro"/>
</dbReference>
<dbReference type="AlphaFoldDB" id="A0A087THZ7"/>
<dbReference type="Proteomes" id="UP000054359">
    <property type="component" value="Unassembled WGS sequence"/>
</dbReference>
<dbReference type="PANTHER" id="PTHR23022:SF135">
    <property type="entry name" value="SI:DKEY-77F5.3"/>
    <property type="match status" value="1"/>
</dbReference>
<evidence type="ECO:0000259" key="2">
    <source>
        <dbReference type="Pfam" id="PF01498"/>
    </source>
</evidence>
<name>A0A087THZ7_STEMI</name>
<dbReference type="GO" id="GO:0015074">
    <property type="term" value="P:DNA integration"/>
    <property type="evidence" value="ECO:0007669"/>
    <property type="project" value="InterPro"/>
</dbReference>
<evidence type="ECO:0000313" key="4">
    <source>
        <dbReference type="EMBL" id="KFM64736.1"/>
    </source>
</evidence>
<dbReference type="InterPro" id="IPR036397">
    <property type="entry name" value="RNaseH_sf"/>
</dbReference>
<dbReference type="OrthoDB" id="6503215at2759"/>
<feature type="region of interest" description="Disordered" evidence="1">
    <location>
        <begin position="331"/>
        <end position="356"/>
    </location>
</feature>
<accession>A0A087THZ7</accession>
<feature type="domain" description="Tc1-like transposase DDE" evidence="3">
    <location>
        <begin position="4"/>
        <end position="52"/>
    </location>
</feature>
<feature type="domain" description="Transposase Tc1-like" evidence="2">
    <location>
        <begin position="140"/>
        <end position="204"/>
    </location>
</feature>
<gene>
    <name evidence="4" type="ORF">X975_10499</name>
</gene>
<feature type="region of interest" description="Disordered" evidence="1">
    <location>
        <begin position="101"/>
        <end position="124"/>
    </location>
</feature>
<evidence type="ECO:0000313" key="5">
    <source>
        <dbReference type="Proteomes" id="UP000054359"/>
    </source>
</evidence>
<organism evidence="4 5">
    <name type="scientific">Stegodyphus mimosarum</name>
    <name type="common">African social velvet spider</name>
    <dbReference type="NCBI Taxonomy" id="407821"/>
    <lineage>
        <taxon>Eukaryota</taxon>
        <taxon>Metazoa</taxon>
        <taxon>Ecdysozoa</taxon>
        <taxon>Arthropoda</taxon>
        <taxon>Chelicerata</taxon>
        <taxon>Arachnida</taxon>
        <taxon>Araneae</taxon>
        <taxon>Araneomorphae</taxon>
        <taxon>Entelegynae</taxon>
        <taxon>Eresoidea</taxon>
        <taxon>Eresidae</taxon>
        <taxon>Stegodyphus</taxon>
    </lineage>
</organism>
<reference evidence="4 5" key="1">
    <citation type="submission" date="2013-11" db="EMBL/GenBank/DDBJ databases">
        <title>Genome sequencing of Stegodyphus mimosarum.</title>
        <authorList>
            <person name="Bechsgaard J."/>
        </authorList>
    </citation>
    <scope>NUCLEOTIDE SEQUENCE [LARGE SCALE GENOMIC DNA]</scope>
</reference>
<sequence length="356" mass="40915">MDNNARPHRADIVDVYLESERIAPMAWPAYSPDLNPIENVWDALGRAVSSRFPPSATLIELETTLQEEWRLLNFALVDHLIESMITRSEWLSVSPRSDAADTMNTMNDMETVPGIGSIERKPDQGRPIATTAREYRYLSILARRRAATASQLSQDQYAATGIRVTRVTVSKRLNERGLFARRPTVFLLLMFTDREVRLTWCRPHSGWSTKQWATFLFTDESCFSLNTDSRRTFMWREPKNRYLRSNVREINNYGGGGVMIWAGIMLEGRTPLHVFDRGSVTSVRYRDDVLEPYVGLFRGAVGPEFILQDDNARPRRAFLVDEFLESEDIRRINRPARSPRSREGNCNSQPTSENHP</sequence>
<evidence type="ECO:0000256" key="1">
    <source>
        <dbReference type="SAM" id="MobiDB-lite"/>
    </source>
</evidence>
<dbReference type="PANTHER" id="PTHR23022">
    <property type="entry name" value="TRANSPOSABLE ELEMENT-RELATED"/>
    <property type="match status" value="1"/>
</dbReference>
<dbReference type="InterPro" id="IPR038717">
    <property type="entry name" value="Tc1-like_DDE_dom"/>
</dbReference>
<dbReference type="EMBL" id="KK115307">
    <property type="protein sequence ID" value="KFM64736.1"/>
    <property type="molecule type" value="Genomic_DNA"/>
</dbReference>
<dbReference type="Pfam" id="PF01498">
    <property type="entry name" value="HTH_Tnp_Tc3_2"/>
    <property type="match status" value="1"/>
</dbReference>
<dbReference type="Pfam" id="PF13358">
    <property type="entry name" value="DDE_3"/>
    <property type="match status" value="1"/>
</dbReference>
<dbReference type="Gene3D" id="3.30.420.10">
    <property type="entry name" value="Ribonuclease H-like superfamily/Ribonuclease H"/>
    <property type="match status" value="2"/>
</dbReference>
<keyword evidence="5" id="KW-1185">Reference proteome</keyword>
<dbReference type="GO" id="GO:0003677">
    <property type="term" value="F:DNA binding"/>
    <property type="evidence" value="ECO:0007669"/>
    <property type="project" value="InterPro"/>
</dbReference>
<dbReference type="InterPro" id="IPR052338">
    <property type="entry name" value="Transposase_5"/>
</dbReference>
<protein>
    <submittedName>
        <fullName evidence="4">Transposable element Tcb2 transposase</fullName>
    </submittedName>
</protein>
<feature type="non-terminal residue" evidence="4">
    <location>
        <position position="356"/>
    </location>
</feature>